<proteinExistence type="predicted"/>
<keyword evidence="2" id="KW-1133">Transmembrane helix</keyword>
<keyword evidence="2" id="KW-0812">Transmembrane</keyword>
<protein>
    <recommendedName>
        <fullName evidence="3">Putative zinc-ribbon domain-containing protein</fullName>
    </recommendedName>
</protein>
<feature type="transmembrane region" description="Helical" evidence="2">
    <location>
        <begin position="235"/>
        <end position="254"/>
    </location>
</feature>
<evidence type="ECO:0000256" key="2">
    <source>
        <dbReference type="SAM" id="Phobius"/>
    </source>
</evidence>
<feature type="domain" description="Putative zinc-ribbon" evidence="3">
    <location>
        <begin position="2"/>
        <end position="24"/>
    </location>
</feature>
<keyword evidence="2" id="KW-0472">Membrane</keyword>
<evidence type="ECO:0000256" key="1">
    <source>
        <dbReference type="SAM" id="MobiDB-lite"/>
    </source>
</evidence>
<dbReference type="PATRIC" id="fig|911238.3.peg.1490"/>
<dbReference type="InterPro" id="IPR059113">
    <property type="entry name" value="Znf_ribbon"/>
</dbReference>
<evidence type="ECO:0000259" key="3">
    <source>
        <dbReference type="Pfam" id="PF13248"/>
    </source>
</evidence>
<dbReference type="Pfam" id="PF13248">
    <property type="entry name" value="Zn_ribbon_3"/>
    <property type="match status" value="1"/>
</dbReference>
<feature type="transmembrane region" description="Helical" evidence="2">
    <location>
        <begin position="194"/>
        <end position="215"/>
    </location>
</feature>
<sequence>MKCPNCGQPVSPDDAFCGECGTKLTPQTTTTSSTNEQSQHHHSTEQHTQTPQQTATSEHNATSTDTSHHQSTNQQHTQSNDQAFNQQHNGQQYGQQQAPYGQQSQQYNQQQPNGQQQQPSQLGNQVKDVAQESKGFFSGAFISPDHLINNRKVFSYKLLASLIVIGFIVIALALAIFSRSFLSGTLSGFISGTLIMRIILIAFAFIAVNIGATYVISKLMVRGRLTFQQVLSDYVLINSITIAIFIIGLFAFVIGTYTFAIAIMLITILLFIISGMYLVAKYSGRDQVKFSSFYAIVIYLIIIFVFVRVLGESLVTTMIHSISDSAQDMMHGSGSSSWDSNSESLEDLSDILNNFSEDSGL</sequence>
<feature type="compositionally biased region" description="Low complexity" evidence="1">
    <location>
        <begin position="25"/>
        <end position="37"/>
    </location>
</feature>
<feature type="transmembrane region" description="Helical" evidence="2">
    <location>
        <begin position="260"/>
        <end position="280"/>
    </location>
</feature>
<gene>
    <name evidence="4" type="ORF">SS7213T_08582</name>
</gene>
<evidence type="ECO:0000313" key="5">
    <source>
        <dbReference type="Proteomes" id="UP000005413"/>
    </source>
</evidence>
<dbReference type="Proteomes" id="UP000005413">
    <property type="component" value="Unassembled WGS sequence"/>
</dbReference>
<feature type="transmembrane region" description="Helical" evidence="2">
    <location>
        <begin position="292"/>
        <end position="311"/>
    </location>
</feature>
<organism evidence="4 5">
    <name type="scientific">Staphylococcus simiae CCM 7213 = CCUG 51256</name>
    <dbReference type="NCBI Taxonomy" id="911238"/>
    <lineage>
        <taxon>Bacteria</taxon>
        <taxon>Bacillati</taxon>
        <taxon>Bacillota</taxon>
        <taxon>Bacilli</taxon>
        <taxon>Bacillales</taxon>
        <taxon>Staphylococcaceae</taxon>
        <taxon>Staphylococcus</taxon>
    </lineage>
</organism>
<feature type="region of interest" description="Disordered" evidence="1">
    <location>
        <begin position="1"/>
        <end position="125"/>
    </location>
</feature>
<name>G5JJQ7_9STAP</name>
<dbReference type="RefSeq" id="WP_002464412.1">
    <property type="nucleotide sequence ID" value="NZ_AEUN01000459.1"/>
</dbReference>
<feature type="compositionally biased region" description="Low complexity" evidence="1">
    <location>
        <begin position="62"/>
        <end position="125"/>
    </location>
</feature>
<keyword evidence="5" id="KW-1185">Reference proteome</keyword>
<reference evidence="4 5" key="1">
    <citation type="journal article" date="2012" name="BMC Genomics">
        <title>Comparative genomic analysis of the genus Staphylococcus including Staphylococcus aureus and its newly described sister species Staphylococcus simiae.</title>
        <authorList>
            <person name="Suzuki H."/>
            <person name="Lefebure T."/>
            <person name="Pavinski Bitar P."/>
            <person name="Stanhope M.J."/>
        </authorList>
    </citation>
    <scope>NUCLEOTIDE SEQUENCE [LARGE SCALE GENOMIC DNA]</scope>
    <source>
        <strain evidence="4 5">CCM 7213</strain>
    </source>
</reference>
<feature type="transmembrane region" description="Helical" evidence="2">
    <location>
        <begin position="158"/>
        <end position="182"/>
    </location>
</feature>
<accession>G5JJQ7</accession>
<dbReference type="OrthoDB" id="2414157at2"/>
<dbReference type="AlphaFoldDB" id="G5JJQ7"/>
<evidence type="ECO:0000313" key="4">
    <source>
        <dbReference type="EMBL" id="EHJ07564.1"/>
    </source>
</evidence>
<comment type="caution">
    <text evidence="4">The sequence shown here is derived from an EMBL/GenBank/DDBJ whole genome shotgun (WGS) entry which is preliminary data.</text>
</comment>
<dbReference type="EMBL" id="AEUN01000459">
    <property type="protein sequence ID" value="EHJ07564.1"/>
    <property type="molecule type" value="Genomic_DNA"/>
</dbReference>